<dbReference type="Proteomes" id="UP000018001">
    <property type="component" value="Unassembled WGS sequence"/>
</dbReference>
<dbReference type="AlphaFoldDB" id="V5G247"/>
<dbReference type="InParanoid" id="V5G247"/>
<dbReference type="Pfam" id="PF22814">
    <property type="entry name" value="WelO5"/>
    <property type="match status" value="1"/>
</dbReference>
<accession>V5G247</accession>
<dbReference type="HOGENOM" id="CLU_072365_1_0_1"/>
<dbReference type="EMBL" id="BAUL01000247">
    <property type="protein sequence ID" value="GAD98458.1"/>
    <property type="molecule type" value="Genomic_DNA"/>
</dbReference>
<evidence type="ECO:0000313" key="2">
    <source>
        <dbReference type="Proteomes" id="UP000018001"/>
    </source>
</evidence>
<dbReference type="eggNOG" id="ENOG502SK3P">
    <property type="taxonomic scope" value="Eukaryota"/>
</dbReference>
<organism evidence="1 2">
    <name type="scientific">Byssochlamys spectabilis (strain No. 5 / NBRC 109023)</name>
    <name type="common">Paecilomyces variotii</name>
    <dbReference type="NCBI Taxonomy" id="1356009"/>
    <lineage>
        <taxon>Eukaryota</taxon>
        <taxon>Fungi</taxon>
        <taxon>Dikarya</taxon>
        <taxon>Ascomycota</taxon>
        <taxon>Pezizomycotina</taxon>
        <taxon>Eurotiomycetes</taxon>
        <taxon>Eurotiomycetidae</taxon>
        <taxon>Eurotiales</taxon>
        <taxon>Thermoascaceae</taxon>
        <taxon>Paecilomyces</taxon>
    </lineage>
</organism>
<reference evidence="2" key="1">
    <citation type="journal article" date="2014" name="Genome Announc.">
        <title>Draft genome sequence of the formaldehyde-resistant fungus Byssochlamys spectabilis No. 5 (anamorph Paecilomyces variotii No. 5) (NBRC109023).</title>
        <authorList>
            <person name="Oka T."/>
            <person name="Ekino K."/>
            <person name="Fukuda K."/>
            <person name="Nomura Y."/>
        </authorList>
    </citation>
    <scope>NUCLEOTIDE SEQUENCE [LARGE SCALE GENOMIC DNA]</scope>
    <source>
        <strain evidence="2">No. 5 / NBRC 109023</strain>
    </source>
</reference>
<gene>
    <name evidence="1" type="ORF">PVAR5_7152</name>
</gene>
<sequence length="334" mass="38117">MSTLTTTTIPRISRAALRPQPFHHVRRSIAASTAAREVTIEESNEPNWTTFETRSISRQNFQDLLQNRIPDVRVRRFLSADECQSLVKIIKTHEIVSFPSAHRNNKLIRQQDKFTSYQGSYNEDVYPPIGSVGITQFDHANDKEGYFSKVKEARLLQERFRKEANIDVLSRVKDVLQRATGLPVRIAREDDREYFAGLIRLINKSALLHADYGPYDGPQWEIGRIAAQVTWNILLKQVDGGESVVYDRPWEGPSDNAQFKDPPPGYGYSHSAVEGRASKTMKYDEGDLHFFNSRNFHEVKALPSTAAESRYTMSSFVGLLPNFWPSQPGLILWS</sequence>
<protein>
    <recommendedName>
        <fullName evidence="3">Prolyl 4-hydroxylase alpha subunit Fe(2+) 2OG dioxygenase domain-containing protein</fullName>
    </recommendedName>
</protein>
<dbReference type="InterPro" id="IPR055091">
    <property type="entry name" value="WelO5-like"/>
</dbReference>
<keyword evidence="2" id="KW-1185">Reference proteome</keyword>
<dbReference type="OrthoDB" id="5282017at2759"/>
<comment type="caution">
    <text evidence="1">The sequence shown here is derived from an EMBL/GenBank/DDBJ whole genome shotgun (WGS) entry which is preliminary data.</text>
</comment>
<name>V5G247_BYSSN</name>
<evidence type="ECO:0000313" key="1">
    <source>
        <dbReference type="EMBL" id="GAD98458.1"/>
    </source>
</evidence>
<evidence type="ECO:0008006" key="3">
    <source>
        <dbReference type="Google" id="ProtNLM"/>
    </source>
</evidence>
<proteinExistence type="predicted"/>